<dbReference type="Pfam" id="PF13426">
    <property type="entry name" value="PAS_9"/>
    <property type="match status" value="1"/>
</dbReference>
<dbReference type="InterPro" id="IPR035965">
    <property type="entry name" value="PAS-like_dom_sf"/>
</dbReference>
<dbReference type="SMART" id="SM00091">
    <property type="entry name" value="PAS"/>
    <property type="match status" value="2"/>
</dbReference>
<dbReference type="InterPro" id="IPR003018">
    <property type="entry name" value="GAF"/>
</dbReference>
<evidence type="ECO:0000259" key="8">
    <source>
        <dbReference type="PROSITE" id="PS50112"/>
    </source>
</evidence>
<dbReference type="CDD" id="cd00075">
    <property type="entry name" value="HATPase"/>
    <property type="match status" value="1"/>
</dbReference>
<keyword evidence="5" id="KW-0418">Kinase</keyword>
<evidence type="ECO:0000259" key="7">
    <source>
        <dbReference type="PROSITE" id="PS50109"/>
    </source>
</evidence>
<feature type="domain" description="Histidine kinase" evidence="7">
    <location>
        <begin position="616"/>
        <end position="835"/>
    </location>
</feature>
<dbReference type="InterPro" id="IPR000014">
    <property type="entry name" value="PAS"/>
</dbReference>
<dbReference type="Gene3D" id="3.30.565.10">
    <property type="entry name" value="Histidine kinase-like ATPase, C-terminal domain"/>
    <property type="match status" value="1"/>
</dbReference>
<dbReference type="FunFam" id="3.30.565.10:FF:000006">
    <property type="entry name" value="Sensor histidine kinase WalK"/>
    <property type="match status" value="1"/>
</dbReference>
<reference evidence="11" key="1">
    <citation type="submission" date="2012-02" db="EMBL/GenBank/DDBJ databases">
        <title>Complete sequence of chromosome of Methanomethylovorans hollandica DSM 15978.</title>
        <authorList>
            <person name="Lucas S."/>
            <person name="Copeland A."/>
            <person name="Lapidus A."/>
            <person name="Glavina del Rio T."/>
            <person name="Dalin E."/>
            <person name="Tice H."/>
            <person name="Bruce D."/>
            <person name="Goodwin L."/>
            <person name="Pitluck S."/>
            <person name="Peters L."/>
            <person name="Mikhailova N."/>
            <person name="Held B."/>
            <person name="Kyrpides N."/>
            <person name="Mavromatis K."/>
            <person name="Ivanova N."/>
            <person name="Brettin T."/>
            <person name="Detter J.C."/>
            <person name="Han C."/>
            <person name="Larimer F."/>
            <person name="Land M."/>
            <person name="Hauser L."/>
            <person name="Markowitz V."/>
            <person name="Cheng J.-F."/>
            <person name="Hugenholtz P."/>
            <person name="Woyke T."/>
            <person name="Wu D."/>
            <person name="Spring S."/>
            <person name="Schroeder M."/>
            <person name="Brambilla E."/>
            <person name="Klenk H.-P."/>
            <person name="Eisen J.A."/>
        </authorList>
    </citation>
    <scope>NUCLEOTIDE SEQUENCE [LARGE SCALE GENOMIC DNA]</scope>
    <source>
        <strain evidence="11">DSM 15978 / NBRC 107637 / DMS1</strain>
    </source>
</reference>
<dbReference type="EC" id="2.7.13.3" evidence="2"/>
<dbReference type="InterPro" id="IPR000700">
    <property type="entry name" value="PAS-assoc_C"/>
</dbReference>
<dbReference type="OrthoDB" id="8127at2157"/>
<dbReference type="SMART" id="SM00086">
    <property type="entry name" value="PAC"/>
    <property type="match status" value="2"/>
</dbReference>
<dbReference type="InterPro" id="IPR005467">
    <property type="entry name" value="His_kinase_dom"/>
</dbReference>
<dbReference type="GO" id="GO:0004673">
    <property type="term" value="F:protein histidine kinase activity"/>
    <property type="evidence" value="ECO:0007669"/>
    <property type="project" value="UniProtKB-EC"/>
</dbReference>
<dbReference type="Pfam" id="PF08447">
    <property type="entry name" value="PAS_3"/>
    <property type="match status" value="1"/>
</dbReference>
<dbReference type="SUPFAM" id="SSF55781">
    <property type="entry name" value="GAF domain-like"/>
    <property type="match status" value="2"/>
</dbReference>
<dbReference type="SMART" id="SM00387">
    <property type="entry name" value="HATPase_c"/>
    <property type="match status" value="1"/>
</dbReference>
<dbReference type="InterPro" id="IPR052162">
    <property type="entry name" value="Sensor_kinase/Photoreceptor"/>
</dbReference>
<dbReference type="Proteomes" id="UP000010866">
    <property type="component" value="Chromosome"/>
</dbReference>
<dbReference type="PANTHER" id="PTHR43304:SF1">
    <property type="entry name" value="PAC DOMAIN-CONTAINING PROTEIN"/>
    <property type="match status" value="1"/>
</dbReference>
<dbReference type="PRINTS" id="PR00344">
    <property type="entry name" value="BCTRLSENSOR"/>
</dbReference>
<dbReference type="PANTHER" id="PTHR43304">
    <property type="entry name" value="PHYTOCHROME-LIKE PROTEIN CPH1"/>
    <property type="match status" value="1"/>
</dbReference>
<dbReference type="Gene3D" id="3.30.450.20">
    <property type="entry name" value="PAS domain"/>
    <property type="match status" value="2"/>
</dbReference>
<keyword evidence="4" id="KW-0808">Transferase</keyword>
<sequence length="836" mass="95370">MKPLDVNSEIAKIIDDSPVIVFIWSAEEDWPIKFVSKNIMRFGYSPEDFLSGKMIFGDIIHSLDIKNVRTEMARCSKEVNDDFLQEYRILTKSGEIRWVEERTIIRRDENGKAQYYEGIILDITQRKFSEMRIESRNRVLEALASGSSLEELLTLLVKTTENMMPGAISFVMLLDKEKKHIANTISPLLPDFYKKAIEGLLIGEGIGSCGTAAYTGKRVIVENIMEHPYWKDLKELASQTGLKASCCEPIISSSNEVLGTIGIYFHEARQPTKEEIEILQANSNLAAIAISHKMAINAVSESEQKFKGIFNNINDQIYIRELNGKLIDVNQVVVDTLGYSKEEILNTYLADIISSKYIQRMYELMKIIETDGRAIYETEAICKDGTIIPLEVNARFIVYEGRKMVLSVSRDISERKKAERMRLLEEERLAALVKLNEMTGSSLDEITDFVREETVRLTESRLGYLAFMNTDETELIMHSWSESAMKECGIKDKRFIYPIKTTGLWGEAVRQRKPIITNDYPAPSPLKKGYPENHVKLLRHMNVPLFDGDHIIAVTGVGNKEEDYNESDLRQLTLLMQGMWTLMQRKHMENALQKYSENLTSANQKLRSINRIKTEFLAERLNMSLGTGSSECSILDEEMIKAIDNQQTKAINSILVKSERLKRLIDSLLYMSMEQSGKMKYSFSSAYVANLISEALIDLILLIEEKEITLEVDVPHGLPPIRADRDKMAETLVNLIDNAIRFTPNGGNININVREENDDLHVRITDNGPGIQKDIIPHLFHKFYQLDNSMSGKYQGLESGLYISKNIILAHEGEIWIESEINKGTTVHLKLPKWKF</sequence>
<evidence type="ECO:0000256" key="6">
    <source>
        <dbReference type="SAM" id="Coils"/>
    </source>
</evidence>
<accession>L0KU24</accession>
<evidence type="ECO:0000259" key="9">
    <source>
        <dbReference type="PROSITE" id="PS50113"/>
    </source>
</evidence>
<feature type="coiled-coil region" evidence="6">
    <location>
        <begin position="585"/>
        <end position="612"/>
    </location>
</feature>
<evidence type="ECO:0000256" key="2">
    <source>
        <dbReference type="ARBA" id="ARBA00012438"/>
    </source>
</evidence>
<dbReference type="AlphaFoldDB" id="L0KU24"/>
<feature type="domain" description="PAC" evidence="9">
    <location>
        <begin position="83"/>
        <end position="135"/>
    </location>
</feature>
<name>L0KU24_METHD</name>
<dbReference type="InterPro" id="IPR004358">
    <property type="entry name" value="Sig_transdc_His_kin-like_C"/>
</dbReference>
<dbReference type="SUPFAM" id="SSF55874">
    <property type="entry name" value="ATPase domain of HSP90 chaperone/DNA topoisomerase II/histidine kinase"/>
    <property type="match status" value="1"/>
</dbReference>
<dbReference type="STRING" id="867904.Metho_0348"/>
<dbReference type="KEGG" id="mhz:Metho_0348"/>
<dbReference type="InterPro" id="IPR029016">
    <property type="entry name" value="GAF-like_dom_sf"/>
</dbReference>
<evidence type="ECO:0000256" key="4">
    <source>
        <dbReference type="ARBA" id="ARBA00022679"/>
    </source>
</evidence>
<keyword evidence="3" id="KW-0597">Phosphoprotein</keyword>
<dbReference type="GeneID" id="14407454"/>
<dbReference type="RefSeq" id="WP_015323790.1">
    <property type="nucleotide sequence ID" value="NC_019977.1"/>
</dbReference>
<dbReference type="InterPro" id="IPR013655">
    <property type="entry name" value="PAS_fold_3"/>
</dbReference>
<evidence type="ECO:0000313" key="11">
    <source>
        <dbReference type="Proteomes" id="UP000010866"/>
    </source>
</evidence>
<keyword evidence="11" id="KW-1185">Reference proteome</keyword>
<dbReference type="Pfam" id="PF13185">
    <property type="entry name" value="GAF_2"/>
    <property type="match status" value="2"/>
</dbReference>
<dbReference type="SUPFAM" id="SSF55785">
    <property type="entry name" value="PYP-like sensor domain (PAS domain)"/>
    <property type="match status" value="2"/>
</dbReference>
<feature type="domain" description="PAS" evidence="8">
    <location>
        <begin position="302"/>
        <end position="372"/>
    </location>
</feature>
<dbReference type="PROSITE" id="PS50112">
    <property type="entry name" value="PAS"/>
    <property type="match status" value="1"/>
</dbReference>
<protein>
    <recommendedName>
        <fullName evidence="2">histidine kinase</fullName>
        <ecNumber evidence="2">2.7.13.3</ecNumber>
    </recommendedName>
</protein>
<evidence type="ECO:0000256" key="3">
    <source>
        <dbReference type="ARBA" id="ARBA00022553"/>
    </source>
</evidence>
<dbReference type="InterPro" id="IPR003594">
    <property type="entry name" value="HATPase_dom"/>
</dbReference>
<evidence type="ECO:0000256" key="1">
    <source>
        <dbReference type="ARBA" id="ARBA00000085"/>
    </source>
</evidence>
<dbReference type="InterPro" id="IPR001610">
    <property type="entry name" value="PAC"/>
</dbReference>
<dbReference type="PROSITE" id="PS50109">
    <property type="entry name" value="HIS_KIN"/>
    <property type="match status" value="1"/>
</dbReference>
<organism evidence="10 11">
    <name type="scientific">Methanomethylovorans hollandica (strain DSM 15978 / NBRC 107637 / DMS1)</name>
    <dbReference type="NCBI Taxonomy" id="867904"/>
    <lineage>
        <taxon>Archaea</taxon>
        <taxon>Methanobacteriati</taxon>
        <taxon>Methanobacteriota</taxon>
        <taxon>Stenosarchaea group</taxon>
        <taxon>Methanomicrobia</taxon>
        <taxon>Methanosarcinales</taxon>
        <taxon>Methanosarcinaceae</taxon>
        <taxon>Methanomethylovorans</taxon>
    </lineage>
</organism>
<dbReference type="NCBIfam" id="TIGR00229">
    <property type="entry name" value="sensory_box"/>
    <property type="match status" value="2"/>
</dbReference>
<evidence type="ECO:0000256" key="5">
    <source>
        <dbReference type="ARBA" id="ARBA00022777"/>
    </source>
</evidence>
<dbReference type="EMBL" id="CP003362">
    <property type="protein sequence ID" value="AGB48621.1"/>
    <property type="molecule type" value="Genomic_DNA"/>
</dbReference>
<dbReference type="HOGENOM" id="CLU_339705_0_0_2"/>
<dbReference type="SMART" id="SM00065">
    <property type="entry name" value="GAF"/>
    <property type="match status" value="2"/>
</dbReference>
<proteinExistence type="predicted"/>
<dbReference type="PROSITE" id="PS50113">
    <property type="entry name" value="PAC"/>
    <property type="match status" value="1"/>
</dbReference>
<keyword evidence="6" id="KW-0175">Coiled coil</keyword>
<evidence type="ECO:0000313" key="10">
    <source>
        <dbReference type="EMBL" id="AGB48621.1"/>
    </source>
</evidence>
<dbReference type="InterPro" id="IPR036890">
    <property type="entry name" value="HATPase_C_sf"/>
</dbReference>
<dbReference type="Pfam" id="PF02518">
    <property type="entry name" value="HATPase_c"/>
    <property type="match status" value="1"/>
</dbReference>
<dbReference type="Gene3D" id="3.30.450.40">
    <property type="match status" value="2"/>
</dbReference>
<comment type="catalytic activity">
    <reaction evidence="1">
        <text>ATP + protein L-histidine = ADP + protein N-phospho-L-histidine.</text>
        <dbReference type="EC" id="2.7.13.3"/>
    </reaction>
</comment>
<gene>
    <name evidence="10" type="ordered locus">Metho_0348</name>
</gene>
<dbReference type="CDD" id="cd00130">
    <property type="entry name" value="PAS"/>
    <property type="match status" value="2"/>
</dbReference>